<evidence type="ECO:0000313" key="2">
    <source>
        <dbReference type="Proteomes" id="UP000304840"/>
    </source>
</evidence>
<dbReference type="Pfam" id="PF24389">
    <property type="entry name" value="ORC-CDC6-like"/>
    <property type="match status" value="1"/>
</dbReference>
<reference evidence="1 2" key="2">
    <citation type="submission" date="2019-05" db="EMBL/GenBank/DDBJ databases">
        <authorList>
            <person name="Ravantti J.J."/>
        </authorList>
    </citation>
    <scope>NUCLEOTIDE SEQUENCE [LARGE SCALE GENOMIC DNA]</scope>
    <source>
        <strain evidence="1 2">B185</strain>
    </source>
</reference>
<protein>
    <submittedName>
        <fullName evidence="1">Uncharacterized protein</fullName>
    </submittedName>
</protein>
<dbReference type="EMBL" id="CP010992">
    <property type="protein sequence ID" value="AMO20732.1"/>
    <property type="molecule type" value="Genomic_DNA"/>
</dbReference>
<dbReference type="AlphaFoldDB" id="A0AAI8GBF1"/>
<organism evidence="1 2">
    <name type="scientific">Flavobacterium columnare</name>
    <dbReference type="NCBI Taxonomy" id="996"/>
    <lineage>
        <taxon>Bacteria</taxon>
        <taxon>Pseudomonadati</taxon>
        <taxon>Bacteroidota</taxon>
        <taxon>Flavobacteriia</taxon>
        <taxon>Flavobacteriales</taxon>
        <taxon>Flavobacteriaceae</taxon>
        <taxon>Flavobacterium</taxon>
    </lineage>
</organism>
<accession>A0AAI8GBF1</accession>
<proteinExistence type="predicted"/>
<dbReference type="InterPro" id="IPR056955">
    <property type="entry name" value="ORC-CDC6-like"/>
</dbReference>
<reference evidence="2" key="1">
    <citation type="submission" date="2016-03" db="EMBL/GenBank/DDBJ databases">
        <title>Flavobacterium columnare strain B185, complete genome.</title>
        <authorList>
            <person name="Sundberg L.-R."/>
            <person name="Papponen P."/>
            <person name="Laanto E."/>
        </authorList>
    </citation>
    <scope>NUCLEOTIDE SEQUENCE [LARGE SCALE GENOMIC DNA]</scope>
    <source>
        <strain evidence="2">B185</strain>
    </source>
</reference>
<dbReference type="SUPFAM" id="SSF52540">
    <property type="entry name" value="P-loop containing nucleoside triphosphate hydrolases"/>
    <property type="match status" value="1"/>
</dbReference>
<name>A0AAI8GBF1_9FLAO</name>
<sequence>MINPFNITKAVDYTDEELNKFWVDFPIEKGFKGIIKPTSEMPMIILGSKGSGKTHIMKHFSFSMQHIRWKENILNGIIEDGYFGVYLRCSGLNGFKFNGRGESEETWQDIFSYYLELWLSQLLLNNIIKLIENTDVRINEHVIALEILDLFDTKDLPISIKSLTHLSKYLNDLQKEIDYAINNRAFTNVKISENIKILTSPGKLIFGMPEVFSKEVKELKDVKFLYLLDEYENFTPNQQKYFNTLIRERKNPTCFKIGAKRYGIRTFETLSAGEEIKIGSEFEEFDLDDIFRNQNKIYSEFIKNICIKRLENAGIEIKSDELSSKFEKSDDDEFLREISKKEKKHLKQLSAKLVKVVDKVMLENIIKNISFEKDVFLERVNVLLFYREWNKNSNLLKASEEIKLSCIEYFNFKNTGRHHSVIDKHKRDIIDTLYRENSQKIPTYAGFENLIKISNGIPRHFLITMKHIFRWNEFYDVNIFDTKNENKISVDSQLNALADTTNWFIEDSRHPGKDGNKIKECIFRLCDYLRELRFSDTPPECSISTISIQTKVLPKEISEIIDFLEQYSYLIKLDTGRRDKNKNSRNETFQINGLLASEWELSISRRGIVDLNFLEIKDIFFPDNEDVYKKFIYSTKSKYNAPFGNGKITISLFD</sequence>
<evidence type="ECO:0000313" key="1">
    <source>
        <dbReference type="EMBL" id="AMO20732.1"/>
    </source>
</evidence>
<dbReference type="RefSeq" id="WP_138425534.1">
    <property type="nucleotide sequence ID" value="NZ_CP010992.1"/>
</dbReference>
<dbReference type="Proteomes" id="UP000304840">
    <property type="component" value="Chromosome"/>
</dbReference>
<dbReference type="InterPro" id="IPR027417">
    <property type="entry name" value="P-loop_NTPase"/>
</dbReference>
<gene>
    <name evidence="1" type="ORF">UN65_10640</name>
</gene>